<feature type="domain" description="L-tyrosine decarboxylase C-terminal" evidence="5">
    <location>
        <begin position="471"/>
        <end position="610"/>
    </location>
</feature>
<protein>
    <submittedName>
        <fullName evidence="6">Tyrosine decarboxylase</fullName>
    </submittedName>
</protein>
<dbReference type="PANTHER" id="PTHR42735:SF4">
    <property type="entry name" value="PYRIDOXAL PHOSPHATE-DEPENDENT DECARBOXYLASE FAMILY PROTEIN"/>
    <property type="match status" value="1"/>
</dbReference>
<dbReference type="EMBL" id="FMXA01000010">
    <property type="protein sequence ID" value="SDA50322.1"/>
    <property type="molecule type" value="Genomic_DNA"/>
</dbReference>
<dbReference type="STRING" id="209880.SAMN02910343_00964"/>
<keyword evidence="2 4" id="KW-0663">Pyridoxal phosphate</keyword>
<accession>A0A1G5VWV1</accession>
<keyword evidence="7" id="KW-1185">Reference proteome</keyword>
<dbReference type="InterPro" id="IPR049373">
    <property type="entry name" value="TyrDC_C"/>
</dbReference>
<evidence type="ECO:0000259" key="5">
    <source>
        <dbReference type="Pfam" id="PF21391"/>
    </source>
</evidence>
<evidence type="ECO:0000256" key="3">
    <source>
        <dbReference type="ARBA" id="ARBA00023239"/>
    </source>
</evidence>
<evidence type="ECO:0000256" key="2">
    <source>
        <dbReference type="ARBA" id="ARBA00022898"/>
    </source>
</evidence>
<dbReference type="NCBIfam" id="TIGR03811">
    <property type="entry name" value="tyr_de_CO2_Ent"/>
    <property type="match status" value="1"/>
</dbReference>
<dbReference type="Proteomes" id="UP000199689">
    <property type="component" value="Unassembled WGS sequence"/>
</dbReference>
<comment type="cofactor">
    <cofactor evidence="1 4">
        <name>pyridoxal 5'-phosphate</name>
        <dbReference type="ChEBI" id="CHEBI:597326"/>
    </cofactor>
</comment>
<sequence length="615" mass="69086">MSKENINLKSLFIGPKAENGDLYKAVLSDLIDEHMGWRKNYIPTDPSFITPADQEQPSFKNTVTKTKCVLEEVSRRLRASAVPWHSAGRYWAQMNSETLMPAQLAYNFAMLWNGNNVAYEASPATSQMEEEVGMDFSHLCGYGNEGWGHLTAGGTPANMEGLWYARNFKSMPLAFAKVIPEVVKGKSEWELLNMPTAEIVKIMLSHMDKLDEIKEASARGVGGIDKLGVLIVPQTKHYSWPKLADVLGIGHHHVVSIPVDEHYRMKIDVLEQTIRDLAAKHIPIMCVVGVVGTTEEGQVDHIDQIIALRKKLYEEQGTYFYVHVDAAYGSYARALFLDENSNFIPYEELNSKFNEYDVFEDKNFKIDRDVYDAYKAIGEAESTTVDPHKMGYIPYSAGGIAIKDKNMRAVIGYFAAYVIDKASKAPSLLGSYILEGSKAGATAAAVWTAHRVLPLNVSGYGRLIGASIESARNFYNFMKDRTFKVNGKTITAKMLTAPDFNMVDYVFHMEGATLEENNELNRKFWEVTSSGLVDLYQQDFLVSHTDFAKPDYGDSPVPFVTKELGYSMEDWNRVGKITILRCSGMTPYMRDPETCEYFCTSIKNSIERTLAKIVK</sequence>
<evidence type="ECO:0000256" key="4">
    <source>
        <dbReference type="PIRSR" id="PIRSR602129-50"/>
    </source>
</evidence>
<dbReference type="AlphaFoldDB" id="A0A1G5VWV1"/>
<dbReference type="InterPro" id="IPR022397">
    <property type="entry name" value="Tyrosine_deCO2ase_bac"/>
</dbReference>
<dbReference type="Gene3D" id="3.40.640.10">
    <property type="entry name" value="Type I PLP-dependent aspartate aminotransferase-like (Major domain)"/>
    <property type="match status" value="1"/>
</dbReference>
<dbReference type="InterPro" id="IPR015424">
    <property type="entry name" value="PyrdxlP-dep_Trfase"/>
</dbReference>
<evidence type="ECO:0000313" key="7">
    <source>
        <dbReference type="Proteomes" id="UP000199689"/>
    </source>
</evidence>
<dbReference type="Pfam" id="PF21391">
    <property type="entry name" value="tyr_de_CO2_C"/>
    <property type="match status" value="1"/>
</dbReference>
<dbReference type="GO" id="GO:0004058">
    <property type="term" value="F:aromatic-L-amino-acid decarboxylase activity"/>
    <property type="evidence" value="ECO:0007669"/>
    <property type="project" value="UniProtKB-ARBA"/>
</dbReference>
<dbReference type="RefSeq" id="WP_091364430.1">
    <property type="nucleotide sequence ID" value="NZ_FMXA01000010.1"/>
</dbReference>
<proteinExistence type="predicted"/>
<dbReference type="SUPFAM" id="SSF53383">
    <property type="entry name" value="PLP-dependent transferases"/>
    <property type="match status" value="1"/>
</dbReference>
<dbReference type="PANTHER" id="PTHR42735">
    <property type="match status" value="1"/>
</dbReference>
<dbReference type="GO" id="GO:0030170">
    <property type="term" value="F:pyridoxal phosphate binding"/>
    <property type="evidence" value="ECO:0007669"/>
    <property type="project" value="InterPro"/>
</dbReference>
<dbReference type="GO" id="GO:0019752">
    <property type="term" value="P:carboxylic acid metabolic process"/>
    <property type="evidence" value="ECO:0007669"/>
    <property type="project" value="InterPro"/>
</dbReference>
<dbReference type="InterPro" id="IPR002129">
    <property type="entry name" value="PyrdxlP-dep_de-COase"/>
</dbReference>
<name>A0A1G5VWV1_9FIRM</name>
<organism evidence="6 7">
    <name type="scientific">Allisonella histaminiformans</name>
    <dbReference type="NCBI Taxonomy" id="209880"/>
    <lineage>
        <taxon>Bacteria</taxon>
        <taxon>Bacillati</taxon>
        <taxon>Bacillota</taxon>
        <taxon>Negativicutes</taxon>
        <taxon>Veillonellales</taxon>
        <taxon>Veillonellaceae</taxon>
        <taxon>Allisonella</taxon>
    </lineage>
</organism>
<dbReference type="GeneID" id="87755990"/>
<keyword evidence="3" id="KW-0456">Lyase</keyword>
<feature type="modified residue" description="N6-(pyridoxal phosphate)lysine" evidence="4">
    <location>
        <position position="389"/>
    </location>
</feature>
<reference evidence="6 7" key="1">
    <citation type="submission" date="2016-10" db="EMBL/GenBank/DDBJ databases">
        <authorList>
            <person name="de Groot N.N."/>
        </authorList>
    </citation>
    <scope>NUCLEOTIDE SEQUENCE [LARGE SCALE GENOMIC DNA]</scope>
    <source>
        <strain evidence="6 7">DSM 15230</strain>
    </source>
</reference>
<dbReference type="InterPro" id="IPR015421">
    <property type="entry name" value="PyrdxlP-dep_Trfase_major"/>
</dbReference>
<gene>
    <name evidence="6" type="ORF">SAMN02910343_00964</name>
</gene>
<dbReference type="InterPro" id="IPR050477">
    <property type="entry name" value="GrpII_AminoAcid_Decarb"/>
</dbReference>
<dbReference type="Pfam" id="PF00282">
    <property type="entry name" value="Pyridoxal_deC"/>
    <property type="match status" value="1"/>
</dbReference>
<evidence type="ECO:0000313" key="6">
    <source>
        <dbReference type="EMBL" id="SDA50322.1"/>
    </source>
</evidence>
<evidence type="ECO:0000256" key="1">
    <source>
        <dbReference type="ARBA" id="ARBA00001933"/>
    </source>
</evidence>
<dbReference type="OrthoDB" id="9803665at2"/>